<reference evidence="2" key="1">
    <citation type="submission" date="2021-02" db="EMBL/GenBank/DDBJ databases">
        <authorList>
            <person name="Nowell W R."/>
        </authorList>
    </citation>
    <scope>NUCLEOTIDE SEQUENCE</scope>
</reference>
<dbReference type="AlphaFoldDB" id="A0A8S2E4R7"/>
<dbReference type="Gene3D" id="3.40.50.300">
    <property type="entry name" value="P-loop containing nucleotide triphosphate hydrolases"/>
    <property type="match status" value="1"/>
</dbReference>
<evidence type="ECO:0000313" key="3">
    <source>
        <dbReference type="EMBL" id="CAF3815195.1"/>
    </source>
</evidence>
<dbReference type="EMBL" id="CAJNOK010007877">
    <property type="protein sequence ID" value="CAF1047429.1"/>
    <property type="molecule type" value="Genomic_DNA"/>
</dbReference>
<dbReference type="GO" id="GO:0016020">
    <property type="term" value="C:membrane"/>
    <property type="evidence" value="ECO:0007669"/>
    <property type="project" value="TreeGrafter"/>
</dbReference>
<organism evidence="2 4">
    <name type="scientific">Didymodactylos carnosus</name>
    <dbReference type="NCBI Taxonomy" id="1234261"/>
    <lineage>
        <taxon>Eukaryota</taxon>
        <taxon>Metazoa</taxon>
        <taxon>Spiralia</taxon>
        <taxon>Gnathifera</taxon>
        <taxon>Rotifera</taxon>
        <taxon>Eurotatoria</taxon>
        <taxon>Bdelloidea</taxon>
        <taxon>Philodinida</taxon>
        <taxon>Philodinidae</taxon>
        <taxon>Didymodactylos</taxon>
    </lineage>
</organism>
<dbReference type="InterPro" id="IPR027417">
    <property type="entry name" value="P-loop_NTPase"/>
</dbReference>
<dbReference type="SUPFAM" id="SSF52540">
    <property type="entry name" value="P-loop containing nucleoside triphosphate hydrolases"/>
    <property type="match status" value="1"/>
</dbReference>
<gene>
    <name evidence="2" type="ORF">OVA965_LOCUS16797</name>
    <name evidence="3" type="ORF">TMI583_LOCUS16807</name>
</gene>
<evidence type="ECO:0000313" key="4">
    <source>
        <dbReference type="Proteomes" id="UP000677228"/>
    </source>
</evidence>
<sequence length="94" mass="10449">MGGEKNISHEPITLKIYSPKVVTLTLVDLPGLTKILVEDQPVDIEQQVRDLIMHYITNPNCITLAITPANVDFSISEAVKFAKEIDPESIKSLF</sequence>
<dbReference type="GO" id="GO:0005737">
    <property type="term" value="C:cytoplasm"/>
    <property type="evidence" value="ECO:0007669"/>
    <property type="project" value="TreeGrafter"/>
</dbReference>
<dbReference type="InterPro" id="IPR022812">
    <property type="entry name" value="Dynamin"/>
</dbReference>
<dbReference type="PRINTS" id="PR00195">
    <property type="entry name" value="DYNAMIN"/>
</dbReference>
<dbReference type="PANTHER" id="PTHR11566">
    <property type="entry name" value="DYNAMIN"/>
    <property type="match status" value="1"/>
</dbReference>
<dbReference type="InterPro" id="IPR045063">
    <property type="entry name" value="Dynamin_N"/>
</dbReference>
<dbReference type="GO" id="GO:0005874">
    <property type="term" value="C:microtubule"/>
    <property type="evidence" value="ECO:0007669"/>
    <property type="project" value="TreeGrafter"/>
</dbReference>
<dbReference type="InterPro" id="IPR030381">
    <property type="entry name" value="G_DYNAMIN_dom"/>
</dbReference>
<evidence type="ECO:0000313" key="2">
    <source>
        <dbReference type="EMBL" id="CAF1047429.1"/>
    </source>
</evidence>
<dbReference type="PROSITE" id="PS51718">
    <property type="entry name" value="G_DYNAMIN_2"/>
    <property type="match status" value="1"/>
</dbReference>
<dbReference type="Proteomes" id="UP000677228">
    <property type="component" value="Unassembled WGS sequence"/>
</dbReference>
<feature type="domain" description="Dynamin-type G" evidence="1">
    <location>
        <begin position="1"/>
        <end position="94"/>
    </location>
</feature>
<dbReference type="Proteomes" id="UP000682733">
    <property type="component" value="Unassembled WGS sequence"/>
</dbReference>
<dbReference type="Pfam" id="PF00350">
    <property type="entry name" value="Dynamin_N"/>
    <property type="match status" value="1"/>
</dbReference>
<protein>
    <recommendedName>
        <fullName evidence="1">Dynamin-type G domain-containing protein</fullName>
    </recommendedName>
</protein>
<dbReference type="GO" id="GO:0008017">
    <property type="term" value="F:microtubule binding"/>
    <property type="evidence" value="ECO:0007669"/>
    <property type="project" value="TreeGrafter"/>
</dbReference>
<name>A0A8S2E4R7_9BILA</name>
<dbReference type="EMBL" id="CAJOBA010007889">
    <property type="protein sequence ID" value="CAF3815195.1"/>
    <property type="molecule type" value="Genomic_DNA"/>
</dbReference>
<accession>A0A8S2E4R7</accession>
<dbReference type="GO" id="GO:0003924">
    <property type="term" value="F:GTPase activity"/>
    <property type="evidence" value="ECO:0007669"/>
    <property type="project" value="TreeGrafter"/>
</dbReference>
<comment type="caution">
    <text evidence="2">The sequence shown here is derived from an EMBL/GenBank/DDBJ whole genome shotgun (WGS) entry which is preliminary data.</text>
</comment>
<proteinExistence type="predicted"/>
<evidence type="ECO:0000259" key="1">
    <source>
        <dbReference type="PROSITE" id="PS51718"/>
    </source>
</evidence>
<dbReference type="GO" id="GO:0005525">
    <property type="term" value="F:GTP binding"/>
    <property type="evidence" value="ECO:0007669"/>
    <property type="project" value="InterPro"/>
</dbReference>